<dbReference type="GO" id="GO:0004141">
    <property type="term" value="F:dethiobiotin synthase activity"/>
    <property type="evidence" value="ECO:0007669"/>
    <property type="project" value="TreeGrafter"/>
</dbReference>
<protein>
    <recommendedName>
        <fullName evidence="7">Dethiobiotin synthase</fullName>
    </recommendedName>
</protein>
<dbReference type="Pfam" id="PF00202">
    <property type="entry name" value="Aminotran_3"/>
    <property type="match status" value="1"/>
</dbReference>
<keyword evidence="4" id="KW-0663">Pyridoxal phosphate</keyword>
<dbReference type="InterPro" id="IPR005814">
    <property type="entry name" value="Aminotrans_3"/>
</dbReference>
<evidence type="ECO:0000256" key="4">
    <source>
        <dbReference type="ARBA" id="ARBA00022898"/>
    </source>
</evidence>
<dbReference type="PANTHER" id="PTHR42684:SF3">
    <property type="entry name" value="ADENOSYLMETHIONINE-8-AMINO-7-OXONONANOATE AMINOTRANSFERASE"/>
    <property type="match status" value="1"/>
</dbReference>
<dbReference type="InterPro" id="IPR027417">
    <property type="entry name" value="P-loop_NTPase"/>
</dbReference>
<dbReference type="Gene3D" id="3.40.640.10">
    <property type="entry name" value="Type I PLP-dependent aspartate aminotransferase-like (Major domain)"/>
    <property type="match status" value="1"/>
</dbReference>
<dbReference type="EMBL" id="QEAQ01000084">
    <property type="protein sequence ID" value="TPX56139.1"/>
    <property type="molecule type" value="Genomic_DNA"/>
</dbReference>
<evidence type="ECO:0000256" key="2">
    <source>
        <dbReference type="ARBA" id="ARBA00022576"/>
    </source>
</evidence>
<proteinExistence type="predicted"/>
<sequence>MPSPVFRGPMTSLRAFLPTFQVFAANTGVGKTLLSAALCRAAVEIPLTPFERTWAPGNGKERTSDPQSLSNRKVYYLKPVQTGFPEDSDQRHVESFCPNVSAKTLFTYREPAGPHLCAISEDRHVSDTELLTAARTAIEDAWTDARDSMTPGIVFVETAGGVTSPVMSGTPQASAYRPLRCPAILVGDANLGGISTTLSAYESLVLRGYDIAAVLMFDNPKYRNHEALAQEIGRTIPFHLFTMPPIIPVPRSGQKELDMQQRLEDMTNMMVWYEGSNSKAEQAVVNLLDMHQRRIGRLEEMAKSGESKIWWPFTQHTMVKKTTVIDSAYQDSFTIYNPMTANDEPTDEAGTATTTYDGCASWWTQSLGHAYLPLALAAANAGSRYGHVIFPECIHEPALNLAEGLLKSVGEDWASRVFFTDNGSTGMEVALKAGLKVFEKSLIQSGRCATGGEREELGVVGIEGGYHGDTIGAMDAASPNMYNEEINWYKPRGLWFDPPTIVYKNGKYHIRLPPSLASLRCASEAYESLSQIFEEGRNDARQEAYTEYIGEQIAQYHRTGKMLGSLIIEPLLLGAGGMRFVDPLFQKVLIKTVRSLAVPLPVIYDEVFVGFHRLGLGIHSPGHQLLGMAPDIACYAKNMSGGLVPTSATVVSERVHKAFDGETKKDALLHGHSYTAAPIGCHIAAKTLQEYEHMVGNMVGESRGMSIGKHSLPGTTGAAIWNEELIEKLSHVPLIDGIVCLGSVLAIELSTTEKGYNSQTSLDAVTAMRAQGVFARPLGNVIYIMAPYISPKEGREGVRHVEQVLEQILCNGF</sequence>
<keyword evidence="3" id="KW-0808">Transferase</keyword>
<evidence type="ECO:0000256" key="1">
    <source>
        <dbReference type="ARBA" id="ARBA00004173"/>
    </source>
</evidence>
<dbReference type="Gene3D" id="3.90.1150.10">
    <property type="entry name" value="Aspartate Aminotransferase, domain 1"/>
    <property type="match status" value="1"/>
</dbReference>
<keyword evidence="6" id="KW-1185">Reference proteome</keyword>
<dbReference type="InterPro" id="IPR015422">
    <property type="entry name" value="PyrdxlP-dep_Trfase_small"/>
</dbReference>
<dbReference type="GO" id="GO:0004015">
    <property type="term" value="F:adenosylmethionine-8-amino-7-oxononanoate transaminase activity"/>
    <property type="evidence" value="ECO:0007669"/>
    <property type="project" value="TreeGrafter"/>
</dbReference>
<dbReference type="PROSITE" id="PS00600">
    <property type="entry name" value="AA_TRANSFER_CLASS_3"/>
    <property type="match status" value="1"/>
</dbReference>
<dbReference type="SUPFAM" id="SSF53383">
    <property type="entry name" value="PLP-dependent transferases"/>
    <property type="match status" value="1"/>
</dbReference>
<dbReference type="InterPro" id="IPR015424">
    <property type="entry name" value="PyrdxlP-dep_Trfase"/>
</dbReference>
<dbReference type="GO" id="GO:0005739">
    <property type="term" value="C:mitochondrion"/>
    <property type="evidence" value="ECO:0007669"/>
    <property type="project" value="UniProtKB-SubCell"/>
</dbReference>
<name>A0A507DWI1_9FUNG</name>
<keyword evidence="2" id="KW-0032">Aminotransferase</keyword>
<dbReference type="AlphaFoldDB" id="A0A507DWI1"/>
<comment type="caution">
    <text evidence="5">The sequence shown here is derived from an EMBL/GenBank/DDBJ whole genome shotgun (WGS) entry which is preliminary data.</text>
</comment>
<gene>
    <name evidence="5" type="ORF">PhCBS80983_g04766</name>
</gene>
<dbReference type="STRING" id="109895.A0A507DWI1"/>
<accession>A0A507DWI1</accession>
<evidence type="ECO:0000313" key="6">
    <source>
        <dbReference type="Proteomes" id="UP000318582"/>
    </source>
</evidence>
<organism evidence="5 6">
    <name type="scientific">Powellomyces hirtus</name>
    <dbReference type="NCBI Taxonomy" id="109895"/>
    <lineage>
        <taxon>Eukaryota</taxon>
        <taxon>Fungi</taxon>
        <taxon>Fungi incertae sedis</taxon>
        <taxon>Chytridiomycota</taxon>
        <taxon>Chytridiomycota incertae sedis</taxon>
        <taxon>Chytridiomycetes</taxon>
        <taxon>Spizellomycetales</taxon>
        <taxon>Powellomycetaceae</taxon>
        <taxon>Powellomyces</taxon>
    </lineage>
</organism>
<dbReference type="GO" id="GO:0009102">
    <property type="term" value="P:biotin biosynthetic process"/>
    <property type="evidence" value="ECO:0007669"/>
    <property type="project" value="TreeGrafter"/>
</dbReference>
<reference evidence="5 6" key="1">
    <citation type="journal article" date="2019" name="Sci. Rep.">
        <title>Comparative genomics of chytrid fungi reveal insights into the obligate biotrophic and pathogenic lifestyle of Synchytrium endobioticum.</title>
        <authorList>
            <person name="van de Vossenberg B.T.L.H."/>
            <person name="Warris S."/>
            <person name="Nguyen H.D.T."/>
            <person name="van Gent-Pelzer M.P.E."/>
            <person name="Joly D.L."/>
            <person name="van de Geest H.C."/>
            <person name="Bonants P.J.M."/>
            <person name="Smith D.S."/>
            <person name="Levesque C.A."/>
            <person name="van der Lee T.A.J."/>
        </authorList>
    </citation>
    <scope>NUCLEOTIDE SEQUENCE [LARGE SCALE GENOMIC DNA]</scope>
    <source>
        <strain evidence="5 6">CBS 809.83</strain>
    </source>
</reference>
<evidence type="ECO:0008006" key="7">
    <source>
        <dbReference type="Google" id="ProtNLM"/>
    </source>
</evidence>
<dbReference type="InterPro" id="IPR049704">
    <property type="entry name" value="Aminotrans_3_PPA_site"/>
</dbReference>
<evidence type="ECO:0000313" key="5">
    <source>
        <dbReference type="EMBL" id="TPX56139.1"/>
    </source>
</evidence>
<dbReference type="Proteomes" id="UP000318582">
    <property type="component" value="Unassembled WGS sequence"/>
</dbReference>
<dbReference type="Pfam" id="PF13500">
    <property type="entry name" value="AAA_26"/>
    <property type="match status" value="1"/>
</dbReference>
<comment type="subcellular location">
    <subcellularLocation>
        <location evidence="1">Mitochondrion</location>
    </subcellularLocation>
</comment>
<dbReference type="Gene3D" id="3.40.50.300">
    <property type="entry name" value="P-loop containing nucleotide triphosphate hydrolases"/>
    <property type="match status" value="1"/>
</dbReference>
<dbReference type="PANTHER" id="PTHR42684">
    <property type="entry name" value="ADENOSYLMETHIONINE-8-AMINO-7-OXONONANOATE AMINOTRANSFERASE"/>
    <property type="match status" value="1"/>
</dbReference>
<dbReference type="CDD" id="cd03109">
    <property type="entry name" value="DTBS"/>
    <property type="match status" value="1"/>
</dbReference>
<dbReference type="SUPFAM" id="SSF52540">
    <property type="entry name" value="P-loop containing nucleoside triphosphate hydrolases"/>
    <property type="match status" value="1"/>
</dbReference>
<dbReference type="InterPro" id="IPR015421">
    <property type="entry name" value="PyrdxlP-dep_Trfase_major"/>
</dbReference>
<dbReference type="GO" id="GO:0030170">
    <property type="term" value="F:pyridoxal phosphate binding"/>
    <property type="evidence" value="ECO:0007669"/>
    <property type="project" value="InterPro"/>
</dbReference>
<evidence type="ECO:0000256" key="3">
    <source>
        <dbReference type="ARBA" id="ARBA00022679"/>
    </source>
</evidence>